<dbReference type="EMBL" id="UZAK01005178">
    <property type="protein sequence ID" value="VDO86801.1"/>
    <property type="molecule type" value="Genomic_DNA"/>
</dbReference>
<evidence type="ECO:0000313" key="5">
    <source>
        <dbReference type="EMBL" id="VDO86801.1"/>
    </source>
</evidence>
<dbReference type="Gene3D" id="2.60.40.10">
    <property type="entry name" value="Immunoglobulins"/>
    <property type="match status" value="2"/>
</dbReference>
<dbReference type="InterPro" id="IPR013098">
    <property type="entry name" value="Ig_I-set"/>
</dbReference>
<proteinExistence type="predicted"/>
<keyword evidence="2" id="KW-0393">Immunoglobulin domain</keyword>
<dbReference type="InterPro" id="IPR036116">
    <property type="entry name" value="FN3_sf"/>
</dbReference>
<name>A0A183JN49_9TREM</name>
<keyword evidence="6" id="KW-1185">Reference proteome</keyword>
<accession>A0A183JN49</accession>
<dbReference type="FunFam" id="2.60.40.10:FF:000031">
    <property type="entry name" value="Myosin-binding protein C, slow type"/>
    <property type="match status" value="1"/>
</dbReference>
<reference evidence="7" key="1">
    <citation type="submission" date="2016-06" db="UniProtKB">
        <authorList>
            <consortium name="WormBaseParasite"/>
        </authorList>
    </citation>
    <scope>IDENTIFICATION</scope>
</reference>
<sequence>MPIPITGAPTPTITWSKDNKPLPTRCQLQNSEEHTCLDVPKSIRDDSGLYKIHLANEYGQDEAVVKVIVMDKPSPPINVEAIDVYAESCKLIWKPPVDDGGTPITGMHFYS</sequence>
<dbReference type="PANTHER" id="PTHR14340:SF9">
    <property type="entry name" value="FIBRONECTIN TYPE-III DOMAIN-CONTAINING PROTEIN"/>
    <property type="match status" value="1"/>
</dbReference>
<feature type="compositionally biased region" description="Low complexity" evidence="3">
    <location>
        <begin position="1"/>
        <end position="14"/>
    </location>
</feature>
<evidence type="ECO:0000313" key="7">
    <source>
        <dbReference type="WBParaSite" id="SCUD_0000413401-mRNA-1"/>
    </source>
</evidence>
<evidence type="ECO:0000313" key="6">
    <source>
        <dbReference type="Proteomes" id="UP000279833"/>
    </source>
</evidence>
<evidence type="ECO:0000259" key="4">
    <source>
        <dbReference type="PROSITE" id="PS50853"/>
    </source>
</evidence>
<dbReference type="STRING" id="6186.A0A183JN49"/>
<dbReference type="PANTHER" id="PTHR14340">
    <property type="entry name" value="MICROFIBRIL-ASSOCIATED GLYCOPROTEIN 3"/>
    <property type="match status" value="1"/>
</dbReference>
<keyword evidence="1" id="KW-0677">Repeat</keyword>
<reference evidence="5 6" key="2">
    <citation type="submission" date="2018-11" db="EMBL/GenBank/DDBJ databases">
        <authorList>
            <consortium name="Pathogen Informatics"/>
        </authorList>
    </citation>
    <scope>NUCLEOTIDE SEQUENCE [LARGE SCALE GENOMIC DNA]</scope>
    <source>
        <strain evidence="5">Dakar</strain>
        <strain evidence="6">Dakar, Senegal</strain>
    </source>
</reference>
<dbReference type="Pfam" id="PF07679">
    <property type="entry name" value="I-set"/>
    <property type="match status" value="1"/>
</dbReference>
<feature type="region of interest" description="Disordered" evidence="3">
    <location>
        <begin position="1"/>
        <end position="25"/>
    </location>
</feature>
<evidence type="ECO:0000256" key="1">
    <source>
        <dbReference type="ARBA" id="ARBA00022737"/>
    </source>
</evidence>
<dbReference type="Proteomes" id="UP000279833">
    <property type="component" value="Unassembled WGS sequence"/>
</dbReference>
<dbReference type="CDD" id="cd00063">
    <property type="entry name" value="FN3"/>
    <property type="match status" value="1"/>
</dbReference>
<dbReference type="SUPFAM" id="SSF48726">
    <property type="entry name" value="Immunoglobulin"/>
    <property type="match status" value="1"/>
</dbReference>
<evidence type="ECO:0000256" key="3">
    <source>
        <dbReference type="SAM" id="MobiDB-lite"/>
    </source>
</evidence>
<organism evidence="7">
    <name type="scientific">Schistosoma curassoni</name>
    <dbReference type="NCBI Taxonomy" id="6186"/>
    <lineage>
        <taxon>Eukaryota</taxon>
        <taxon>Metazoa</taxon>
        <taxon>Spiralia</taxon>
        <taxon>Lophotrochozoa</taxon>
        <taxon>Platyhelminthes</taxon>
        <taxon>Trematoda</taxon>
        <taxon>Digenea</taxon>
        <taxon>Strigeidida</taxon>
        <taxon>Schistosomatoidea</taxon>
        <taxon>Schistosomatidae</taxon>
        <taxon>Schistosoma</taxon>
    </lineage>
</organism>
<protein>
    <submittedName>
        <fullName evidence="7">Fibronectin type-III domain-containing protein</fullName>
    </submittedName>
</protein>
<feature type="domain" description="Fibronectin type-III" evidence="4">
    <location>
        <begin position="75"/>
        <end position="111"/>
    </location>
</feature>
<dbReference type="SUPFAM" id="SSF49265">
    <property type="entry name" value="Fibronectin type III"/>
    <property type="match status" value="1"/>
</dbReference>
<dbReference type="AlphaFoldDB" id="A0A183JN49"/>
<dbReference type="InterPro" id="IPR003961">
    <property type="entry name" value="FN3_dom"/>
</dbReference>
<dbReference type="PROSITE" id="PS50853">
    <property type="entry name" value="FN3"/>
    <property type="match status" value="1"/>
</dbReference>
<dbReference type="WBParaSite" id="SCUD_0000413401-mRNA-1">
    <property type="protein sequence ID" value="SCUD_0000413401-mRNA-1"/>
    <property type="gene ID" value="SCUD_0000413401"/>
</dbReference>
<gene>
    <name evidence="5" type="ORF">SCUD_LOCUS4134</name>
</gene>
<dbReference type="InterPro" id="IPR036179">
    <property type="entry name" value="Ig-like_dom_sf"/>
</dbReference>
<dbReference type="InterPro" id="IPR013783">
    <property type="entry name" value="Ig-like_fold"/>
</dbReference>
<evidence type="ECO:0000256" key="2">
    <source>
        <dbReference type="ARBA" id="ARBA00023319"/>
    </source>
</evidence>